<dbReference type="Pfam" id="PF00249">
    <property type="entry name" value="Myb_DNA-binding"/>
    <property type="match status" value="1"/>
</dbReference>
<dbReference type="InterPro" id="IPR017930">
    <property type="entry name" value="Myb_dom"/>
</dbReference>
<comment type="caution">
    <text evidence="5">The sequence shown here is derived from an EMBL/GenBank/DDBJ whole genome shotgun (WGS) entry which is preliminary data.</text>
</comment>
<dbReference type="InterPro" id="IPR050560">
    <property type="entry name" value="MYB_TF"/>
</dbReference>
<evidence type="ECO:0000256" key="2">
    <source>
        <dbReference type="ARBA" id="ARBA00023242"/>
    </source>
</evidence>
<dbReference type="GO" id="GO:0000978">
    <property type="term" value="F:RNA polymerase II cis-regulatory region sequence-specific DNA binding"/>
    <property type="evidence" value="ECO:0007669"/>
    <property type="project" value="TreeGrafter"/>
</dbReference>
<name>A0A445D1S8_ARAHY</name>
<dbReference type="PROSITE" id="PS51294">
    <property type="entry name" value="HTH_MYB"/>
    <property type="match status" value="1"/>
</dbReference>
<dbReference type="InterPro" id="IPR009057">
    <property type="entry name" value="Homeodomain-like_sf"/>
</dbReference>
<proteinExistence type="predicted"/>
<comment type="subcellular location">
    <subcellularLocation>
        <location evidence="1">Nucleus</location>
    </subcellularLocation>
</comment>
<keyword evidence="6" id="KW-1185">Reference proteome</keyword>
<organism evidence="5 6">
    <name type="scientific">Arachis hypogaea</name>
    <name type="common">Peanut</name>
    <dbReference type="NCBI Taxonomy" id="3818"/>
    <lineage>
        <taxon>Eukaryota</taxon>
        <taxon>Viridiplantae</taxon>
        <taxon>Streptophyta</taxon>
        <taxon>Embryophyta</taxon>
        <taxon>Tracheophyta</taxon>
        <taxon>Spermatophyta</taxon>
        <taxon>Magnoliopsida</taxon>
        <taxon>eudicotyledons</taxon>
        <taxon>Gunneridae</taxon>
        <taxon>Pentapetalae</taxon>
        <taxon>rosids</taxon>
        <taxon>fabids</taxon>
        <taxon>Fabales</taxon>
        <taxon>Fabaceae</taxon>
        <taxon>Papilionoideae</taxon>
        <taxon>50 kb inversion clade</taxon>
        <taxon>dalbergioids sensu lato</taxon>
        <taxon>Dalbergieae</taxon>
        <taxon>Pterocarpus clade</taxon>
        <taxon>Arachis</taxon>
    </lineage>
</organism>
<sequence>MVSLSPQVEHRSFTLEEDDTIIGAHAQFRNKWATIARFLFGRTDNAIKNHWNSTLKRKCTSIDPIDDPYFAQPLKRSVSAGGAILVSTVVVRYSLPTVMVTTEMAGRNGRMQMENQECAMEMSEMMVATREFSRETMKSMAVENPIHLGGKVNGVMADGDGGGSAIESRSTPMEECAAERVRVTVEEEGEMMVLSGNVVGVRGGRRR</sequence>
<keyword evidence="2" id="KW-0539">Nucleus</keyword>
<dbReference type="InterPro" id="IPR001005">
    <property type="entry name" value="SANT/Myb"/>
</dbReference>
<reference evidence="5 6" key="1">
    <citation type="submission" date="2019-01" db="EMBL/GenBank/DDBJ databases">
        <title>Sequencing of cultivated peanut Arachis hypogaea provides insights into genome evolution and oil improvement.</title>
        <authorList>
            <person name="Chen X."/>
        </authorList>
    </citation>
    <scope>NUCLEOTIDE SEQUENCE [LARGE SCALE GENOMIC DNA]</scope>
    <source>
        <strain evidence="6">cv. Fuhuasheng</strain>
        <tissue evidence="5">Leaves</tissue>
    </source>
</reference>
<dbReference type="AlphaFoldDB" id="A0A445D1S8"/>
<accession>A0A445D1S8</accession>
<feature type="domain" description="HTH myb-type" evidence="4">
    <location>
        <begin position="5"/>
        <end position="59"/>
    </location>
</feature>
<evidence type="ECO:0000313" key="6">
    <source>
        <dbReference type="Proteomes" id="UP000289738"/>
    </source>
</evidence>
<dbReference type="PANTHER" id="PTHR45614">
    <property type="entry name" value="MYB PROTEIN-RELATED"/>
    <property type="match status" value="1"/>
</dbReference>
<evidence type="ECO:0000259" key="4">
    <source>
        <dbReference type="PROSITE" id="PS51294"/>
    </source>
</evidence>
<dbReference type="Proteomes" id="UP000289738">
    <property type="component" value="Chromosome A05"/>
</dbReference>
<dbReference type="Gene3D" id="1.10.10.60">
    <property type="entry name" value="Homeodomain-like"/>
    <property type="match status" value="1"/>
</dbReference>
<dbReference type="STRING" id="3818.A0A445D1S8"/>
<evidence type="ECO:0000313" key="5">
    <source>
        <dbReference type="EMBL" id="RYR57142.1"/>
    </source>
</evidence>
<gene>
    <name evidence="5" type="ORF">Ahy_A05g022883</name>
</gene>
<dbReference type="EMBL" id="SDMP01000005">
    <property type="protein sequence ID" value="RYR57142.1"/>
    <property type="molecule type" value="Genomic_DNA"/>
</dbReference>
<feature type="domain" description="Myb-like" evidence="3">
    <location>
        <begin position="5"/>
        <end position="55"/>
    </location>
</feature>
<evidence type="ECO:0000256" key="1">
    <source>
        <dbReference type="ARBA" id="ARBA00004123"/>
    </source>
</evidence>
<evidence type="ECO:0000259" key="3">
    <source>
        <dbReference type="PROSITE" id="PS50090"/>
    </source>
</evidence>
<dbReference type="PROSITE" id="PS50090">
    <property type="entry name" value="MYB_LIKE"/>
    <property type="match status" value="1"/>
</dbReference>
<dbReference type="GO" id="GO:0000981">
    <property type="term" value="F:DNA-binding transcription factor activity, RNA polymerase II-specific"/>
    <property type="evidence" value="ECO:0007669"/>
    <property type="project" value="TreeGrafter"/>
</dbReference>
<dbReference type="CDD" id="cd00167">
    <property type="entry name" value="SANT"/>
    <property type="match status" value="1"/>
</dbReference>
<protein>
    <submittedName>
        <fullName evidence="5">Uncharacterized protein</fullName>
    </submittedName>
</protein>
<dbReference type="SUPFAM" id="SSF46689">
    <property type="entry name" value="Homeodomain-like"/>
    <property type="match status" value="1"/>
</dbReference>
<dbReference type="SMART" id="SM00717">
    <property type="entry name" value="SANT"/>
    <property type="match status" value="1"/>
</dbReference>
<dbReference type="GO" id="GO:0005634">
    <property type="term" value="C:nucleus"/>
    <property type="evidence" value="ECO:0007669"/>
    <property type="project" value="UniProtKB-SubCell"/>
</dbReference>
<dbReference type="PANTHER" id="PTHR45614:SF124">
    <property type="entry name" value="OS03G0424300 PROTEIN"/>
    <property type="match status" value="1"/>
</dbReference>